<accession>A0ABW3KJE0</accession>
<protein>
    <recommendedName>
        <fullName evidence="3">Large ribosomal subunit protein uL6</fullName>
    </recommendedName>
</protein>
<dbReference type="Pfam" id="PF00347">
    <property type="entry name" value="Ribosomal_L6"/>
    <property type="match status" value="2"/>
</dbReference>
<comment type="similarity">
    <text evidence="3 4">Belongs to the universal ribosomal protein uL6 family.</text>
</comment>
<dbReference type="SUPFAM" id="SSF56053">
    <property type="entry name" value="Ribosomal protein L6"/>
    <property type="match status" value="2"/>
</dbReference>
<feature type="domain" description="Large ribosomal subunit protein uL6 alpha-beta" evidence="6">
    <location>
        <begin position="90"/>
        <end position="164"/>
    </location>
</feature>
<dbReference type="RefSeq" id="WP_379558169.1">
    <property type="nucleotide sequence ID" value="NZ_JBHTJS010000034.1"/>
</dbReference>
<name>A0ABW3KJE0_9GAMM</name>
<comment type="caution">
    <text evidence="7">The sequence shown here is derived from an EMBL/GenBank/DDBJ whole genome shotgun (WGS) entry which is preliminary data.</text>
</comment>
<dbReference type="NCBIfam" id="TIGR03654">
    <property type="entry name" value="L6_bact"/>
    <property type="match status" value="1"/>
</dbReference>
<keyword evidence="3 5" id="KW-0694">RNA-binding</keyword>
<dbReference type="PANTHER" id="PTHR11655">
    <property type="entry name" value="60S/50S RIBOSOMAL PROTEIN L6/L9"/>
    <property type="match status" value="1"/>
</dbReference>
<keyword evidence="8" id="KW-1185">Reference proteome</keyword>
<dbReference type="Gene3D" id="3.90.930.12">
    <property type="entry name" value="Ribosomal protein L6, alpha-beta domain"/>
    <property type="match status" value="2"/>
</dbReference>
<dbReference type="HAMAP" id="MF_01365_B">
    <property type="entry name" value="Ribosomal_uL6_B"/>
    <property type="match status" value="1"/>
</dbReference>
<evidence type="ECO:0000256" key="5">
    <source>
        <dbReference type="RuleBase" id="RU003870"/>
    </source>
</evidence>
<evidence type="ECO:0000313" key="7">
    <source>
        <dbReference type="EMBL" id="MFD1008181.1"/>
    </source>
</evidence>
<evidence type="ECO:0000256" key="3">
    <source>
        <dbReference type="HAMAP-Rule" id="MF_01365"/>
    </source>
</evidence>
<feature type="domain" description="Large ribosomal subunit protein uL6 alpha-beta" evidence="6">
    <location>
        <begin position="11"/>
        <end position="82"/>
    </location>
</feature>
<dbReference type="InterPro" id="IPR036789">
    <property type="entry name" value="Ribosomal_uL6-like_a/b-dom_sf"/>
</dbReference>
<dbReference type="InterPro" id="IPR019906">
    <property type="entry name" value="Ribosomal_uL6_bac-type"/>
</dbReference>
<sequence>MSRIAKAPIEIPAGVEVTLNGQEITIKGSKGTLNSTLNAAVEISQNDNVLTFAPRENVANANAQAGTARSLVNNMVVGVTEGFERKLQLVGVGYRAQIKGNAIALSLGFSHPVEYALPEGVSAECPTQTEIVLKSADKQQIGQVAANIRAYRKPEPYKGKGVRYFGEQVRSKEAKKK</sequence>
<dbReference type="GO" id="GO:0005840">
    <property type="term" value="C:ribosome"/>
    <property type="evidence" value="ECO:0007669"/>
    <property type="project" value="UniProtKB-KW"/>
</dbReference>
<dbReference type="PIRSF" id="PIRSF002162">
    <property type="entry name" value="Ribosomal_L6"/>
    <property type="match status" value="1"/>
</dbReference>
<keyword evidence="3 5" id="KW-0699">rRNA-binding</keyword>
<comment type="subunit">
    <text evidence="3">Part of the 50S ribosomal subunit.</text>
</comment>
<dbReference type="PROSITE" id="PS00525">
    <property type="entry name" value="RIBOSOMAL_L6_1"/>
    <property type="match status" value="1"/>
</dbReference>
<evidence type="ECO:0000259" key="6">
    <source>
        <dbReference type="Pfam" id="PF00347"/>
    </source>
</evidence>
<dbReference type="PRINTS" id="PR00059">
    <property type="entry name" value="RIBOSOMALL6"/>
</dbReference>
<dbReference type="Proteomes" id="UP001597048">
    <property type="component" value="Unassembled WGS sequence"/>
</dbReference>
<comment type="function">
    <text evidence="3 5">This protein binds to the 23S rRNA, and is important in its secondary structure. It is located near the subunit interface in the base of the L7/L12 stalk, and near the tRNA binding site of the peptidyltransferase center.</text>
</comment>
<dbReference type="EMBL" id="JBHTJS010000034">
    <property type="protein sequence ID" value="MFD1008181.1"/>
    <property type="molecule type" value="Genomic_DNA"/>
</dbReference>
<dbReference type="InterPro" id="IPR002358">
    <property type="entry name" value="Ribosomal_uL6_CS"/>
</dbReference>
<keyword evidence="1 3" id="KW-0689">Ribosomal protein</keyword>
<keyword evidence="2 3" id="KW-0687">Ribonucleoprotein</keyword>
<dbReference type="InterPro" id="IPR000702">
    <property type="entry name" value="Ribosomal_uL6-like"/>
</dbReference>
<evidence type="ECO:0000256" key="1">
    <source>
        <dbReference type="ARBA" id="ARBA00022980"/>
    </source>
</evidence>
<evidence type="ECO:0000256" key="2">
    <source>
        <dbReference type="ARBA" id="ARBA00023274"/>
    </source>
</evidence>
<evidence type="ECO:0000256" key="4">
    <source>
        <dbReference type="RuleBase" id="RU003869"/>
    </source>
</evidence>
<evidence type="ECO:0000313" key="8">
    <source>
        <dbReference type="Proteomes" id="UP001597048"/>
    </source>
</evidence>
<dbReference type="InterPro" id="IPR020040">
    <property type="entry name" value="Ribosomal_uL6_a/b-dom"/>
</dbReference>
<proteinExistence type="inferred from homology"/>
<dbReference type="PANTHER" id="PTHR11655:SF14">
    <property type="entry name" value="LARGE RIBOSOMAL SUBUNIT PROTEIN UL6M"/>
    <property type="match status" value="1"/>
</dbReference>
<organism evidence="7 8">
    <name type="scientific">Oceanisphaera ostreae</name>
    <dbReference type="NCBI Taxonomy" id="914151"/>
    <lineage>
        <taxon>Bacteria</taxon>
        <taxon>Pseudomonadati</taxon>
        <taxon>Pseudomonadota</taxon>
        <taxon>Gammaproteobacteria</taxon>
        <taxon>Aeromonadales</taxon>
        <taxon>Aeromonadaceae</taxon>
        <taxon>Oceanisphaera</taxon>
    </lineage>
</organism>
<reference evidence="8" key="1">
    <citation type="journal article" date="2019" name="Int. J. Syst. Evol. Microbiol.">
        <title>The Global Catalogue of Microorganisms (GCM) 10K type strain sequencing project: providing services to taxonomists for standard genome sequencing and annotation.</title>
        <authorList>
            <consortium name="The Broad Institute Genomics Platform"/>
            <consortium name="The Broad Institute Genome Sequencing Center for Infectious Disease"/>
            <person name="Wu L."/>
            <person name="Ma J."/>
        </authorList>
    </citation>
    <scope>NUCLEOTIDE SEQUENCE [LARGE SCALE GENOMIC DNA]</scope>
    <source>
        <strain evidence="8">CCUG 60525</strain>
    </source>
</reference>
<gene>
    <name evidence="3 7" type="primary">rplF</name>
    <name evidence="7" type="ORF">ACFQ1C_08455</name>
</gene>